<evidence type="ECO:0000256" key="1">
    <source>
        <dbReference type="SAM" id="MobiDB-lite"/>
    </source>
</evidence>
<evidence type="ECO:0000313" key="3">
    <source>
        <dbReference type="Proteomes" id="UP000285060"/>
    </source>
</evidence>
<gene>
    <name evidence="2" type="ORF">DYB32_009617</name>
</gene>
<name>A0A418AHX5_9STRA</name>
<dbReference type="Proteomes" id="UP000285060">
    <property type="component" value="Unassembled WGS sequence"/>
</dbReference>
<feature type="compositionally biased region" description="Basic residues" evidence="1">
    <location>
        <begin position="326"/>
        <end position="337"/>
    </location>
</feature>
<dbReference type="VEuPathDB" id="FungiDB:H310_10179"/>
<dbReference type="AlphaFoldDB" id="A0A418AHX5"/>
<reference evidence="2 3" key="1">
    <citation type="submission" date="2018-08" db="EMBL/GenBank/DDBJ databases">
        <title>Aphanomyces genome sequencing and annotation.</title>
        <authorList>
            <person name="Minardi D."/>
            <person name="Oidtmann B."/>
            <person name="Van Der Giezen M."/>
            <person name="Studholme D.J."/>
        </authorList>
    </citation>
    <scope>NUCLEOTIDE SEQUENCE [LARGE SCALE GENOMIC DNA]</scope>
    <source>
        <strain evidence="2 3">NJM0002</strain>
    </source>
</reference>
<dbReference type="EMBL" id="QUSY01002188">
    <property type="protein sequence ID" value="RHY22095.1"/>
    <property type="molecule type" value="Genomic_DNA"/>
</dbReference>
<feature type="compositionally biased region" description="Polar residues" evidence="1">
    <location>
        <begin position="156"/>
        <end position="171"/>
    </location>
</feature>
<evidence type="ECO:0000313" key="2">
    <source>
        <dbReference type="EMBL" id="RHY22095.1"/>
    </source>
</evidence>
<feature type="region of interest" description="Disordered" evidence="1">
    <location>
        <begin position="272"/>
        <end position="337"/>
    </location>
</feature>
<comment type="caution">
    <text evidence="2">The sequence shown here is derived from an EMBL/GenBank/DDBJ whole genome shotgun (WGS) entry which is preliminary data.</text>
</comment>
<organism evidence="2 3">
    <name type="scientific">Aphanomyces invadans</name>
    <dbReference type="NCBI Taxonomy" id="157072"/>
    <lineage>
        <taxon>Eukaryota</taxon>
        <taxon>Sar</taxon>
        <taxon>Stramenopiles</taxon>
        <taxon>Oomycota</taxon>
        <taxon>Saprolegniomycetes</taxon>
        <taxon>Saprolegniales</taxon>
        <taxon>Verrucalvaceae</taxon>
        <taxon>Aphanomyces</taxon>
    </lineage>
</organism>
<feature type="non-terminal residue" evidence="2">
    <location>
        <position position="1"/>
    </location>
</feature>
<feature type="region of interest" description="Disordered" evidence="1">
    <location>
        <begin position="153"/>
        <end position="176"/>
    </location>
</feature>
<feature type="compositionally biased region" description="Low complexity" evidence="1">
    <location>
        <begin position="289"/>
        <end position="301"/>
    </location>
</feature>
<proteinExistence type="predicted"/>
<accession>A0A418AHX5</accession>
<feature type="compositionally biased region" description="Basic and acidic residues" evidence="1">
    <location>
        <begin position="9"/>
        <end position="22"/>
    </location>
</feature>
<protein>
    <submittedName>
        <fullName evidence="2">Uncharacterized protein</fullName>
    </submittedName>
</protein>
<keyword evidence="3" id="KW-1185">Reference proteome</keyword>
<sequence>PPRPPNPADRGRARDSSRDRHAAAANDRPPTTDRIPAHVLDAIDAAVANYRRLQQRVWNKERAVERLLQRAPKSLVSKSDVHVSKALAAARPTEVEEIRRAFSEARDGGVDAMHQIIGQVATAEAAHAKAELGSVRATTLAAIEDFFQRASLAASPDNTPTGADPSSTTVNRGEAPARDAGGLHPIFFNMMSSSKSLLDSKIQDADLSFALSLATKALKAEAAAAKKAAAQAMEVDTPTDVLVGDLVKREIAKSTAALRKEVNQLRAAINVKAGRQGQATPAKNKPKSKPTAAAGAKAADQPRAKSSKPPRNANAKPRDAANTKSKAAKTKKPSKKQ</sequence>
<feature type="region of interest" description="Disordered" evidence="1">
    <location>
        <begin position="1"/>
        <end position="35"/>
    </location>
</feature>